<keyword evidence="3" id="KW-1185">Reference proteome</keyword>
<name>A0A5C5W905_9BACT</name>
<keyword evidence="2" id="KW-0808">Transferase</keyword>
<dbReference type="OrthoDB" id="3199616at2"/>
<evidence type="ECO:0000259" key="1">
    <source>
        <dbReference type="Pfam" id="PF04230"/>
    </source>
</evidence>
<dbReference type="RefSeq" id="WP_146571933.1">
    <property type="nucleotide sequence ID" value="NZ_SJPH01000002.1"/>
</dbReference>
<dbReference type="GO" id="GO:0016740">
    <property type="term" value="F:transferase activity"/>
    <property type="evidence" value="ECO:0007669"/>
    <property type="project" value="UniProtKB-KW"/>
</dbReference>
<reference evidence="2 3" key="1">
    <citation type="submission" date="2019-02" db="EMBL/GenBank/DDBJ databases">
        <title>Deep-cultivation of Planctomycetes and their phenomic and genomic characterization uncovers novel biology.</title>
        <authorList>
            <person name="Wiegand S."/>
            <person name="Jogler M."/>
            <person name="Boedeker C."/>
            <person name="Pinto D."/>
            <person name="Vollmers J."/>
            <person name="Rivas-Marin E."/>
            <person name="Kohn T."/>
            <person name="Peeters S.H."/>
            <person name="Heuer A."/>
            <person name="Rast P."/>
            <person name="Oberbeckmann S."/>
            <person name="Bunk B."/>
            <person name="Jeske O."/>
            <person name="Meyerdierks A."/>
            <person name="Storesund J.E."/>
            <person name="Kallscheuer N."/>
            <person name="Luecker S."/>
            <person name="Lage O.M."/>
            <person name="Pohl T."/>
            <person name="Merkel B.J."/>
            <person name="Hornburger P."/>
            <person name="Mueller R.-W."/>
            <person name="Bruemmer F."/>
            <person name="Labrenz M."/>
            <person name="Spormann A.M."/>
            <person name="Op Den Camp H."/>
            <person name="Overmann J."/>
            <person name="Amann R."/>
            <person name="Jetten M.S.M."/>
            <person name="Mascher T."/>
            <person name="Medema M.H."/>
            <person name="Devos D.P."/>
            <person name="Kaster A.-K."/>
            <person name="Ovreas L."/>
            <person name="Rohde M."/>
            <person name="Galperin M.Y."/>
            <person name="Jogler C."/>
        </authorList>
    </citation>
    <scope>NUCLEOTIDE SEQUENCE [LARGE SCALE GENOMIC DNA]</scope>
    <source>
        <strain evidence="2 3">Pla111</strain>
    </source>
</reference>
<accession>A0A5C5W905</accession>
<protein>
    <submittedName>
        <fullName evidence="2">Polysaccharide pyruvyl transferase</fullName>
    </submittedName>
</protein>
<dbReference type="AlphaFoldDB" id="A0A5C5W905"/>
<dbReference type="PANTHER" id="PTHR36836">
    <property type="entry name" value="COLANIC ACID BIOSYNTHESIS PROTEIN WCAK"/>
    <property type="match status" value="1"/>
</dbReference>
<evidence type="ECO:0000313" key="3">
    <source>
        <dbReference type="Proteomes" id="UP000318995"/>
    </source>
</evidence>
<sequence>MIVEVRGAGFSNKGAELMLRTAAKRLRERDPAVQIAIEPTEGARFAERSQLGLAAIYPSSNLLSGRLRSAALRSRWIRSLAFLPMRASLPQQADSMLGLIDRKQSDALIDIAGYAYGDKFPPVKTRVAAEAAADYARRSKPVIFMPQMFGPFKNANGRSWFSRAADRSDLLYARDQVSYDMVREVIGDDPRLRLCPDMTIASLPPEGTITLPKEGTAPYACIVPNERMAEQGRAEWGDKYLSRLHDALVRISQAGLRPVIVIHTSDPGDRQMAEHLKAQLAGADAEIFDNPDPYALKLKLGGARFLVGSRFHSIVAALSMGVPAVSLGWAHKYEMLARDFGVERLMHRGADAPEHLISLVDELIDPSANEALRETIRVRGDACRSKVEEMWAAVHQLLEATR</sequence>
<dbReference type="Proteomes" id="UP000318995">
    <property type="component" value="Unassembled WGS sequence"/>
</dbReference>
<proteinExistence type="predicted"/>
<dbReference type="InterPro" id="IPR007345">
    <property type="entry name" value="Polysacch_pyruvyl_Trfase"/>
</dbReference>
<feature type="domain" description="Polysaccharide pyruvyl transferase" evidence="1">
    <location>
        <begin position="12"/>
        <end position="330"/>
    </location>
</feature>
<organism evidence="2 3">
    <name type="scientific">Botrimarina hoheduenensis</name>
    <dbReference type="NCBI Taxonomy" id="2528000"/>
    <lineage>
        <taxon>Bacteria</taxon>
        <taxon>Pseudomonadati</taxon>
        <taxon>Planctomycetota</taxon>
        <taxon>Planctomycetia</taxon>
        <taxon>Pirellulales</taxon>
        <taxon>Lacipirellulaceae</taxon>
        <taxon>Botrimarina</taxon>
    </lineage>
</organism>
<evidence type="ECO:0000313" key="2">
    <source>
        <dbReference type="EMBL" id="TWT47368.1"/>
    </source>
</evidence>
<dbReference type="Pfam" id="PF04230">
    <property type="entry name" value="PS_pyruv_trans"/>
    <property type="match status" value="1"/>
</dbReference>
<dbReference type="EMBL" id="SJPH01000002">
    <property type="protein sequence ID" value="TWT47368.1"/>
    <property type="molecule type" value="Genomic_DNA"/>
</dbReference>
<gene>
    <name evidence="2" type="ORF">Pla111_09810</name>
</gene>
<dbReference type="PANTHER" id="PTHR36836:SF1">
    <property type="entry name" value="COLANIC ACID BIOSYNTHESIS PROTEIN WCAK"/>
    <property type="match status" value="1"/>
</dbReference>
<comment type="caution">
    <text evidence="2">The sequence shown here is derived from an EMBL/GenBank/DDBJ whole genome shotgun (WGS) entry which is preliminary data.</text>
</comment>